<dbReference type="Proteomes" id="UP000824890">
    <property type="component" value="Unassembled WGS sequence"/>
</dbReference>
<dbReference type="InterPro" id="IPR001870">
    <property type="entry name" value="B30.2/SPRY"/>
</dbReference>
<feature type="transmembrane region" description="Helical" evidence="2">
    <location>
        <begin position="50"/>
        <end position="71"/>
    </location>
</feature>
<feature type="region of interest" description="Disordered" evidence="1">
    <location>
        <begin position="526"/>
        <end position="606"/>
    </location>
</feature>
<dbReference type="PANTHER" id="PTHR44991">
    <property type="entry name" value="IMMUNOGLOBULIN SUPERFAMILY MEMBER 5"/>
    <property type="match status" value="1"/>
</dbReference>
<feature type="compositionally biased region" description="Basic and acidic residues" evidence="1">
    <location>
        <begin position="588"/>
        <end position="603"/>
    </location>
</feature>
<feature type="compositionally biased region" description="Gly residues" evidence="1">
    <location>
        <begin position="666"/>
        <end position="678"/>
    </location>
</feature>
<evidence type="ECO:0000259" key="3">
    <source>
        <dbReference type="PROSITE" id="PS50188"/>
    </source>
</evidence>
<dbReference type="Gene3D" id="2.60.120.920">
    <property type="match status" value="1"/>
</dbReference>
<proteinExistence type="predicted"/>
<keyword evidence="2" id="KW-0812">Transmembrane</keyword>
<accession>A0ABQ8BML0</accession>
<gene>
    <name evidence="4" type="ORF">HID58_037884</name>
</gene>
<evidence type="ECO:0000313" key="4">
    <source>
        <dbReference type="EMBL" id="KAH0906057.1"/>
    </source>
</evidence>
<keyword evidence="2" id="KW-0472">Membrane</keyword>
<organism evidence="4 5">
    <name type="scientific">Brassica napus</name>
    <name type="common">Rape</name>
    <dbReference type="NCBI Taxonomy" id="3708"/>
    <lineage>
        <taxon>Eukaryota</taxon>
        <taxon>Viridiplantae</taxon>
        <taxon>Streptophyta</taxon>
        <taxon>Embryophyta</taxon>
        <taxon>Tracheophyta</taxon>
        <taxon>Spermatophyta</taxon>
        <taxon>Magnoliopsida</taxon>
        <taxon>eudicotyledons</taxon>
        <taxon>Gunneridae</taxon>
        <taxon>Pentapetalae</taxon>
        <taxon>rosids</taxon>
        <taxon>malvids</taxon>
        <taxon>Brassicales</taxon>
        <taxon>Brassicaceae</taxon>
        <taxon>Brassiceae</taxon>
        <taxon>Brassica</taxon>
    </lineage>
</organism>
<name>A0ABQ8BML0_BRANA</name>
<protein>
    <recommendedName>
        <fullName evidence="3">B30.2/SPRY domain-containing protein</fullName>
    </recommendedName>
</protein>
<feature type="region of interest" description="Disordered" evidence="1">
    <location>
        <begin position="661"/>
        <end position="686"/>
    </location>
</feature>
<dbReference type="InterPro" id="IPR043136">
    <property type="entry name" value="B30.2/SPRY_sf"/>
</dbReference>
<dbReference type="PANTHER" id="PTHR44991:SF1">
    <property type="entry name" value="IMMUNOGLOBULIN SUPERFAMILY MEMBER 5"/>
    <property type="match status" value="1"/>
</dbReference>
<dbReference type="PROSITE" id="PS50188">
    <property type="entry name" value="B302_SPRY"/>
    <property type="match status" value="1"/>
</dbReference>
<keyword evidence="2" id="KW-1133">Transmembrane helix</keyword>
<dbReference type="SUPFAM" id="SSF49899">
    <property type="entry name" value="Concanavalin A-like lectins/glucanases"/>
    <property type="match status" value="1"/>
</dbReference>
<evidence type="ECO:0000256" key="2">
    <source>
        <dbReference type="SAM" id="Phobius"/>
    </source>
</evidence>
<dbReference type="InterPro" id="IPR013320">
    <property type="entry name" value="ConA-like_dom_sf"/>
</dbReference>
<dbReference type="EMBL" id="JAGKQM010000010">
    <property type="protein sequence ID" value="KAH0906057.1"/>
    <property type="molecule type" value="Genomic_DNA"/>
</dbReference>
<comment type="caution">
    <text evidence="4">The sequence shown here is derived from an EMBL/GenBank/DDBJ whole genome shotgun (WGS) entry which is preliminary data.</text>
</comment>
<keyword evidence="5" id="KW-1185">Reference proteome</keyword>
<evidence type="ECO:0000313" key="5">
    <source>
        <dbReference type="Proteomes" id="UP000824890"/>
    </source>
</evidence>
<sequence length="819" mass="88712">MGFILFLYNTFDLPTFLNGSKSTTPSSHVLPLPSLSLCLKISFISEMLRWAHLTAGILSIVILSSLLAVFLRRWCCLRRPEDSTAHNTSSPIRRDSFQARISKLHQTSLSHQLDISDMKRRGSINNSCVSRRATGGLPSKSGLFIWTDHPALVTEAVENGWTGFGFAVHTSTRFVIGASPRPALLGLSTTAGSDDPGVVITWEVSNGSEDFTQKIKFNQVFRETINGKTPLMLLRAALPLPGPQLICSAFPQEAYFEITLLEIIGRRGVVSDVCSDPASVEGEKTMLFKSQGPKPVTRKKKDGENEEALLSLGLGTGGSVEVSEAQLPGKFPASIGFQSDGAVYLDGMKLVCESEKYAWAKEKKVVGCGYDPRKKKVYFTVNSHLAHVINCKADEFGTPLYPILASNTEATIFINLGQSPFYYGPANGQRTTNPCRSAVAGLEDSKELFSIGRLDSQYLRNFFINRGNSEMIASGRTIVGQSHRRKLDYDEESDADLFEIALEFSGWKQLAVVGTSGQVVVAQAVRKSGPTPAKQIEERYKRNSQSGGMVATSKGQDKSGETLDDGSGANSENCEQEKGNVCGDDLAVDNRENKEEKVEEGDAVKTASDNLPQQICLIEDTRMLRAHENVAAEDEGDDSDYDYNGWHDYCRNDCVTDDDDDFVEGPGKGRSGGQSGGKGIRHPDGIGGTGAAKLACARDLGSPSRLDTEVTETEVGVDVVLVTPPQSKNKHTRVTEDNDDDAVVDTPIPQPAAFQGEEVLTKAGDNVSGTSTDVGCAPNKATEAVESGDICLETPPKQYNAHNLPFRAAATEPMTCDFE</sequence>
<evidence type="ECO:0000256" key="1">
    <source>
        <dbReference type="SAM" id="MobiDB-lite"/>
    </source>
</evidence>
<reference evidence="4 5" key="1">
    <citation type="submission" date="2021-05" db="EMBL/GenBank/DDBJ databases">
        <title>Genome Assembly of Synthetic Allotetraploid Brassica napus Reveals Homoeologous Exchanges between Subgenomes.</title>
        <authorList>
            <person name="Davis J.T."/>
        </authorList>
    </citation>
    <scope>NUCLEOTIDE SEQUENCE [LARGE SCALE GENOMIC DNA]</scope>
    <source>
        <strain evidence="5">cv. Da-Ae</strain>
        <tissue evidence="4">Seedling</tissue>
    </source>
</reference>
<feature type="domain" description="B30.2/SPRY" evidence="3">
    <location>
        <begin position="238"/>
        <end position="421"/>
    </location>
</feature>